<dbReference type="NCBIfam" id="TIGR04056">
    <property type="entry name" value="OMP_RagA_SusC"/>
    <property type="match status" value="1"/>
</dbReference>
<comment type="subcellular location">
    <subcellularLocation>
        <location evidence="1 7">Cell outer membrane</location>
        <topology evidence="1 7">Multi-pass membrane protein</topology>
    </subcellularLocation>
</comment>
<keyword evidence="2 7" id="KW-0813">Transport</keyword>
<name>G0L5S9_ZOBGA</name>
<keyword evidence="6 7" id="KW-0998">Cell outer membrane</keyword>
<dbReference type="InterPro" id="IPR039426">
    <property type="entry name" value="TonB-dep_rcpt-like"/>
</dbReference>
<feature type="domain" description="TonB-dependent receptor plug" evidence="8">
    <location>
        <begin position="126"/>
        <end position="232"/>
    </location>
</feature>
<gene>
    <name evidence="9" type="ordered locus">zobellia_2305</name>
</gene>
<dbReference type="GO" id="GO:0009279">
    <property type="term" value="C:cell outer membrane"/>
    <property type="evidence" value="ECO:0007669"/>
    <property type="project" value="UniProtKB-SubCell"/>
</dbReference>
<dbReference type="SUPFAM" id="SSF49464">
    <property type="entry name" value="Carboxypeptidase regulatory domain-like"/>
    <property type="match status" value="1"/>
</dbReference>
<dbReference type="SUPFAM" id="SSF56935">
    <property type="entry name" value="Porins"/>
    <property type="match status" value="1"/>
</dbReference>
<dbReference type="AlphaFoldDB" id="G0L5S9"/>
<dbReference type="NCBIfam" id="TIGR04057">
    <property type="entry name" value="SusC_RagA_signa"/>
    <property type="match status" value="1"/>
</dbReference>
<dbReference type="Pfam" id="PF13715">
    <property type="entry name" value="CarbopepD_reg_2"/>
    <property type="match status" value="1"/>
</dbReference>
<evidence type="ECO:0000259" key="8">
    <source>
        <dbReference type="Pfam" id="PF07715"/>
    </source>
</evidence>
<dbReference type="InterPro" id="IPR036942">
    <property type="entry name" value="Beta-barrel_TonB_sf"/>
</dbReference>
<evidence type="ECO:0000256" key="3">
    <source>
        <dbReference type="ARBA" id="ARBA00022452"/>
    </source>
</evidence>
<dbReference type="FunFam" id="2.170.130.10:FF:000008">
    <property type="entry name" value="SusC/RagA family TonB-linked outer membrane protein"/>
    <property type="match status" value="1"/>
</dbReference>
<evidence type="ECO:0000313" key="9">
    <source>
        <dbReference type="EMBL" id="CAZ96460.1"/>
    </source>
</evidence>
<dbReference type="Gene3D" id="2.60.40.1120">
    <property type="entry name" value="Carboxypeptidase-like, regulatory domain"/>
    <property type="match status" value="1"/>
</dbReference>
<keyword evidence="4 7" id="KW-0812">Transmembrane</keyword>
<evidence type="ECO:0000313" key="10">
    <source>
        <dbReference type="Proteomes" id="UP000008898"/>
    </source>
</evidence>
<evidence type="ECO:0000256" key="4">
    <source>
        <dbReference type="ARBA" id="ARBA00022692"/>
    </source>
</evidence>
<dbReference type="Proteomes" id="UP000008898">
    <property type="component" value="Chromosome"/>
</dbReference>
<organism evidence="9 10">
    <name type="scientific">Zobellia galactanivorans (strain DSM 12802 / CCUG 47099 / CIP 106680 / NCIMB 13871 / Dsij)</name>
    <dbReference type="NCBI Taxonomy" id="63186"/>
    <lineage>
        <taxon>Bacteria</taxon>
        <taxon>Pseudomonadati</taxon>
        <taxon>Bacteroidota</taxon>
        <taxon>Flavobacteriia</taxon>
        <taxon>Flavobacteriales</taxon>
        <taxon>Flavobacteriaceae</taxon>
        <taxon>Zobellia</taxon>
    </lineage>
</organism>
<dbReference type="EMBL" id="FP476056">
    <property type="protein sequence ID" value="CAZ96460.1"/>
    <property type="molecule type" value="Genomic_DNA"/>
</dbReference>
<dbReference type="PATRIC" id="fig|63186.3.peg.2269"/>
<evidence type="ECO:0000256" key="2">
    <source>
        <dbReference type="ARBA" id="ARBA00022448"/>
    </source>
</evidence>
<dbReference type="InterPro" id="IPR023996">
    <property type="entry name" value="TonB-dep_OMP_SusC/RagA"/>
</dbReference>
<evidence type="ECO:0000256" key="7">
    <source>
        <dbReference type="PROSITE-ProRule" id="PRU01360"/>
    </source>
</evidence>
<protein>
    <submittedName>
        <fullName evidence="9">TonB-dependent Receptor</fullName>
    </submittedName>
</protein>
<evidence type="ECO:0000256" key="5">
    <source>
        <dbReference type="ARBA" id="ARBA00023136"/>
    </source>
</evidence>
<dbReference type="InterPro" id="IPR023997">
    <property type="entry name" value="TonB-dep_OMP_SusC/RagA_CS"/>
</dbReference>
<reference evidence="10" key="1">
    <citation type="submission" date="2009-07" db="EMBL/GenBank/DDBJ databases">
        <title>Complete genome sequence of Zobellia galactanivorans Dsij.</title>
        <authorList>
            <consortium name="Genoscope - CEA"/>
        </authorList>
    </citation>
    <scope>NUCLEOTIDE SEQUENCE [LARGE SCALE GENOMIC DNA]</scope>
    <source>
        <strain evidence="10">DSM 12802 / CCUG 47099 / CIP 106680 / NCIMB 13871 / Dsij</strain>
    </source>
</reference>
<dbReference type="OrthoDB" id="9768177at2"/>
<dbReference type="InterPro" id="IPR012910">
    <property type="entry name" value="Plug_dom"/>
</dbReference>
<keyword evidence="9" id="KW-0675">Receptor</keyword>
<sequence>MKLKQRTSFKKWRGDGTLVLFLLFLCTGMVVHAQEPNTVTGTVIDADEGVPIPGVSVVKKGSAVGVSTDFDGNYSIKAKTGDVLEFSYIGMEARTITVSSPVVNVKMETDVENLDEVVVIGYGSVKKKELTGAVASVKSEDIENIVTQDLGTALQGQVSGVNVVSSGQPGAASEILIRGITSISGSNTPLYVVDGIPQEGDPRIAPGDIESIDILKDASSAAIYGTRGAAGVILITTKQGKQGALSVRLNASYGFQKIASGIDLMNTEEQTYFDLVTARNETGSTDDVTVLTLARSPMGFQNNTDVRDIIIRDNTPFKNYAVNVSGGANDIKYNVSTSLYDMEGILINSDFKRFNTRVNTTYNHGKWGINASVGLSREDQSREPGGIINQVIRYLPTQQGLEALDQDEPLVEIRSTESNRLGWVLNSLNSTDEERVIRTFASFNINYQIVEGLNIWSRIGINETNGYRDKFLGYTPVFTKEGELLTNPANSFAQSSAFQRSSNVWETVLTFKKELADGHHLTMTGGYTREEYGGKDFSAKKYGVLNNDIRVLDNATINPDAQSGNYYTSTILGILGRLQYNYKGRYFISSSVRRDGSSKFGESKRWGLFPSIAASWNVSDEGFWKPLKGVVNNFKLRANKGSLGNNRFGDYAFSAAIANGIDFPFGTGDGILNIGSAQSEFANALVKWETKKETNFGADIGLFKNKVTLSADIYDIENEDMLFPVVLPGSAGGGGNSQIVLNVGNMTNKGLELALAYRGKIGHLNFNMNGTFTTNENKITQINGDNGFLFTNDYGLVSGARPESQVTVLAEGYEAGAFFLRRTNGIADTPEKLEEYQKIDPAAKLGDLIYIDSNEDGTISDADRVYSGSGLPEYEIGYNFNLDYKGFDFSMQWYAALGHEIMNGSKATAYGYGRHKDLIYAWSDSNTSTPIPAFRGDIKSHPNFRGYNDLWLEDGDYLRLKNLTLGYSLPKKIVQKIGVSKLRVYTTAQNLLTFTGYEGYNPEIGGGISARGLDKGNYPISTQYLFGLEFNF</sequence>
<keyword evidence="5 7" id="KW-0472">Membrane</keyword>
<dbReference type="HOGENOM" id="CLU_004317_0_2_10"/>
<dbReference type="Pfam" id="PF07715">
    <property type="entry name" value="Plug"/>
    <property type="match status" value="1"/>
</dbReference>
<keyword evidence="10" id="KW-1185">Reference proteome</keyword>
<keyword evidence="3 7" id="KW-1134">Transmembrane beta strand</keyword>
<proteinExistence type="inferred from homology"/>
<evidence type="ECO:0000256" key="6">
    <source>
        <dbReference type="ARBA" id="ARBA00023237"/>
    </source>
</evidence>
<dbReference type="STRING" id="63186.ZOBELLIA_2305"/>
<comment type="similarity">
    <text evidence="7">Belongs to the TonB-dependent receptor family.</text>
</comment>
<reference evidence="9 10" key="2">
    <citation type="journal article" date="2012" name="Environ. Microbiol.">
        <title>Characterization of the first alginolytic operons in a marine bacterium: from their emergence in marine Flavobacteriia to their independent transfers to marine Proteobacteria and human gut Bacteroides.</title>
        <authorList>
            <person name="Thomas F."/>
            <person name="Barbeyron T."/>
            <person name="Tonon T."/>
            <person name="Genicot S."/>
            <person name="Czjzek M."/>
            <person name="Michel G."/>
        </authorList>
    </citation>
    <scope>NUCLEOTIDE SEQUENCE [LARGE SCALE GENOMIC DNA]</scope>
    <source>
        <strain evidence="10">DSM 12802 / CCUG 47099 / CIP 106680 / NCIMB 13871 / Dsij</strain>
    </source>
</reference>
<evidence type="ECO:0000256" key="1">
    <source>
        <dbReference type="ARBA" id="ARBA00004571"/>
    </source>
</evidence>
<dbReference type="RefSeq" id="WP_013993660.1">
    <property type="nucleotide sequence ID" value="NC_015844.1"/>
</dbReference>
<dbReference type="Gene3D" id="2.40.170.20">
    <property type="entry name" value="TonB-dependent receptor, beta-barrel domain"/>
    <property type="match status" value="1"/>
</dbReference>
<dbReference type="InterPro" id="IPR037066">
    <property type="entry name" value="Plug_dom_sf"/>
</dbReference>
<dbReference type="KEGG" id="zga:ZOBELLIA_2305"/>
<dbReference type="Gene3D" id="2.170.130.10">
    <property type="entry name" value="TonB-dependent receptor, plug domain"/>
    <property type="match status" value="1"/>
</dbReference>
<dbReference type="PROSITE" id="PS52016">
    <property type="entry name" value="TONB_DEPENDENT_REC_3"/>
    <property type="match status" value="1"/>
</dbReference>
<accession>G0L5S9</accession>
<dbReference type="InterPro" id="IPR008969">
    <property type="entry name" value="CarboxyPept-like_regulatory"/>
</dbReference>